<keyword evidence="1" id="KW-0472">Membrane</keyword>
<keyword evidence="3" id="KW-1185">Reference proteome</keyword>
<protein>
    <submittedName>
        <fullName evidence="2">Uncharacterized protein</fullName>
    </submittedName>
</protein>
<proteinExistence type="predicted"/>
<evidence type="ECO:0000313" key="2">
    <source>
        <dbReference type="EMBL" id="SFN26966.1"/>
    </source>
</evidence>
<feature type="transmembrane region" description="Helical" evidence="1">
    <location>
        <begin position="117"/>
        <end position="136"/>
    </location>
</feature>
<dbReference type="AlphaFoldDB" id="A0A1I4XMW0"/>
<dbReference type="RefSeq" id="WP_093404656.1">
    <property type="nucleotide sequence ID" value="NZ_FOVL01000001.1"/>
</dbReference>
<name>A0A1I4XMW0_9FLAO</name>
<sequence>MERSIENIWKKGFEAEKGLSAPVVSNLYKRKSGLVIQQINSTSKKDNLSLLLIAVILLAIFAFIGKVILGIYVAVLIIALFFLNKKMLKGLETLDIRDNTYSYLLNYRIQLKRIMRFTTLLIGLGLPLVTIPAYWMFFQGTKMLTKFRQLDLALEILLILGLAVFLSVLGILCYRLATKIVYGRLLARLESTIEDMEDLMKS</sequence>
<organism evidence="2 3">
    <name type="scientific">Salegentibacter flavus</name>
    <dbReference type="NCBI Taxonomy" id="287099"/>
    <lineage>
        <taxon>Bacteria</taxon>
        <taxon>Pseudomonadati</taxon>
        <taxon>Bacteroidota</taxon>
        <taxon>Flavobacteriia</taxon>
        <taxon>Flavobacteriales</taxon>
        <taxon>Flavobacteriaceae</taxon>
        <taxon>Salegentibacter</taxon>
    </lineage>
</organism>
<gene>
    <name evidence="2" type="ORF">SAMN05660413_00163</name>
</gene>
<dbReference type="STRING" id="287099.SAMN05660413_00163"/>
<keyword evidence="1" id="KW-0812">Transmembrane</keyword>
<feature type="transmembrane region" description="Helical" evidence="1">
    <location>
        <begin position="156"/>
        <end position="177"/>
    </location>
</feature>
<evidence type="ECO:0000313" key="3">
    <source>
        <dbReference type="Proteomes" id="UP000199153"/>
    </source>
</evidence>
<dbReference type="Proteomes" id="UP000199153">
    <property type="component" value="Unassembled WGS sequence"/>
</dbReference>
<reference evidence="2 3" key="1">
    <citation type="submission" date="2016-10" db="EMBL/GenBank/DDBJ databases">
        <authorList>
            <person name="de Groot N.N."/>
        </authorList>
    </citation>
    <scope>NUCLEOTIDE SEQUENCE [LARGE SCALE GENOMIC DNA]</scope>
    <source>
        <strain evidence="2 3">DSM 17794</strain>
    </source>
</reference>
<dbReference type="EMBL" id="FOVL01000001">
    <property type="protein sequence ID" value="SFN26966.1"/>
    <property type="molecule type" value="Genomic_DNA"/>
</dbReference>
<keyword evidence="1" id="KW-1133">Transmembrane helix</keyword>
<dbReference type="OrthoDB" id="1120468at2"/>
<feature type="transmembrane region" description="Helical" evidence="1">
    <location>
        <begin position="50"/>
        <end position="83"/>
    </location>
</feature>
<accession>A0A1I4XMW0</accession>
<evidence type="ECO:0000256" key="1">
    <source>
        <dbReference type="SAM" id="Phobius"/>
    </source>
</evidence>